<sequence>DPTVGDVFLVLWEPEMIRETGSALGILTGEVLSQIGQTVLQWPIILTKLGYLIDNPWSNALDRACAAGLVLASVLRSRQLGVRPITRIGFSFGAQVIFYTLLELAKTGGYG</sequence>
<organism evidence="1 2">
    <name type="scientific">Lentinula aff. lateritia</name>
    <dbReference type="NCBI Taxonomy" id="2804960"/>
    <lineage>
        <taxon>Eukaryota</taxon>
        <taxon>Fungi</taxon>
        <taxon>Dikarya</taxon>
        <taxon>Basidiomycota</taxon>
        <taxon>Agaricomycotina</taxon>
        <taxon>Agaricomycetes</taxon>
        <taxon>Agaricomycetidae</taxon>
        <taxon>Agaricales</taxon>
        <taxon>Marasmiineae</taxon>
        <taxon>Omphalotaceae</taxon>
        <taxon>Lentinula</taxon>
    </lineage>
</organism>
<protein>
    <submittedName>
        <fullName evidence="1">Uncharacterized protein</fullName>
    </submittedName>
</protein>
<reference evidence="1" key="1">
    <citation type="submission" date="2022-09" db="EMBL/GenBank/DDBJ databases">
        <title>A Global Phylogenomic Analysis of the Shiitake Genus Lentinula.</title>
        <authorList>
            <consortium name="DOE Joint Genome Institute"/>
            <person name="Sierra-Patev S."/>
            <person name="Min B."/>
            <person name="Naranjo-Ortiz M."/>
            <person name="Looney B."/>
            <person name="Konkel Z."/>
            <person name="Slot J.C."/>
            <person name="Sakamoto Y."/>
            <person name="Steenwyk J.L."/>
            <person name="Rokas A."/>
            <person name="Carro J."/>
            <person name="Camarero S."/>
            <person name="Ferreira P."/>
            <person name="Molpeceres G."/>
            <person name="Ruiz-Duenas F.J."/>
            <person name="Serrano A."/>
            <person name="Henrissat B."/>
            <person name="Drula E."/>
            <person name="Hughes K.W."/>
            <person name="Mata J.L."/>
            <person name="Ishikawa N.K."/>
            <person name="Vargas-Isla R."/>
            <person name="Ushijima S."/>
            <person name="Smith C.A."/>
            <person name="Ahrendt S."/>
            <person name="Andreopoulos W."/>
            <person name="He G."/>
            <person name="Labutti K."/>
            <person name="Lipzen A."/>
            <person name="Ng V."/>
            <person name="Riley R."/>
            <person name="Sandor L."/>
            <person name="Barry K."/>
            <person name="Martinez A.T."/>
            <person name="Xiao Y."/>
            <person name="Gibbons J.G."/>
            <person name="Terashima K."/>
            <person name="Grigoriev I.V."/>
            <person name="Hibbett D.S."/>
        </authorList>
    </citation>
    <scope>NUCLEOTIDE SEQUENCE</scope>
    <source>
        <strain evidence="1">TMI1499</strain>
    </source>
</reference>
<comment type="caution">
    <text evidence="1">The sequence shown here is derived from an EMBL/GenBank/DDBJ whole genome shotgun (WGS) entry which is preliminary data.</text>
</comment>
<proteinExistence type="predicted"/>
<accession>A0ACC1THM7</accession>
<feature type="non-terminal residue" evidence="1">
    <location>
        <position position="111"/>
    </location>
</feature>
<name>A0ACC1THM7_9AGAR</name>
<evidence type="ECO:0000313" key="2">
    <source>
        <dbReference type="Proteomes" id="UP001163835"/>
    </source>
</evidence>
<dbReference type="EMBL" id="MU796318">
    <property type="protein sequence ID" value="KAJ3804093.1"/>
    <property type="molecule type" value="Genomic_DNA"/>
</dbReference>
<dbReference type="Proteomes" id="UP001163835">
    <property type="component" value="Unassembled WGS sequence"/>
</dbReference>
<gene>
    <name evidence="1" type="ORF">F5876DRAFT_275</name>
</gene>
<feature type="non-terminal residue" evidence="1">
    <location>
        <position position="1"/>
    </location>
</feature>
<evidence type="ECO:0000313" key="1">
    <source>
        <dbReference type="EMBL" id="KAJ3804093.1"/>
    </source>
</evidence>
<keyword evidence="2" id="KW-1185">Reference proteome</keyword>